<keyword evidence="2" id="KW-1185">Reference proteome</keyword>
<evidence type="ECO:0000313" key="1">
    <source>
        <dbReference type="EMBL" id="GHC17465.1"/>
    </source>
</evidence>
<dbReference type="Proteomes" id="UP000604243">
    <property type="component" value="Unassembled WGS sequence"/>
</dbReference>
<name>A0ABQ3FBN7_9GAMM</name>
<protein>
    <submittedName>
        <fullName evidence="1">Uncharacterized protein</fullName>
    </submittedName>
</protein>
<dbReference type="RefSeq" id="WP_189514933.1">
    <property type="nucleotide sequence ID" value="NZ_BMZM01000001.1"/>
</dbReference>
<proteinExistence type="predicted"/>
<sequence>MTERAPHAQPLSSVDAKQREIASQVLADTVGKLAFQHDLAGKDLEKRATDIGEALAKGMNRLNVTSETCNKR</sequence>
<gene>
    <name evidence="1" type="ORF">GCM10010082_05810</name>
</gene>
<comment type="caution">
    <text evidence="1">The sequence shown here is derived from an EMBL/GenBank/DDBJ whole genome shotgun (WGS) entry which is preliminary data.</text>
</comment>
<reference evidence="2" key="1">
    <citation type="journal article" date="2019" name="Int. J. Syst. Evol. Microbiol.">
        <title>The Global Catalogue of Microorganisms (GCM) 10K type strain sequencing project: providing services to taxonomists for standard genome sequencing and annotation.</title>
        <authorList>
            <consortium name="The Broad Institute Genomics Platform"/>
            <consortium name="The Broad Institute Genome Sequencing Center for Infectious Disease"/>
            <person name="Wu L."/>
            <person name="Ma J."/>
        </authorList>
    </citation>
    <scope>NUCLEOTIDE SEQUENCE [LARGE SCALE GENOMIC DNA]</scope>
    <source>
        <strain evidence="2">KCTC 42082</strain>
    </source>
</reference>
<accession>A0ABQ3FBN7</accession>
<organism evidence="1 2">
    <name type="scientific">Kushneria pakistanensis</name>
    <dbReference type="NCBI Taxonomy" id="1508770"/>
    <lineage>
        <taxon>Bacteria</taxon>
        <taxon>Pseudomonadati</taxon>
        <taxon>Pseudomonadota</taxon>
        <taxon>Gammaproteobacteria</taxon>
        <taxon>Oceanospirillales</taxon>
        <taxon>Halomonadaceae</taxon>
        <taxon>Kushneria</taxon>
    </lineage>
</organism>
<evidence type="ECO:0000313" key="2">
    <source>
        <dbReference type="Proteomes" id="UP000604243"/>
    </source>
</evidence>
<dbReference type="EMBL" id="BMZM01000001">
    <property type="protein sequence ID" value="GHC17465.1"/>
    <property type="molecule type" value="Genomic_DNA"/>
</dbReference>